<keyword evidence="1" id="KW-0472">Membrane</keyword>
<dbReference type="OrthoDB" id="8912589at2759"/>
<keyword evidence="1" id="KW-1133">Transmembrane helix</keyword>
<dbReference type="AlphaFoldDB" id="A0A183TJU6"/>
<name>A0A183TJU6_SCHSO</name>
<evidence type="ECO:0000313" key="3">
    <source>
        <dbReference type="Proteomes" id="UP000275846"/>
    </source>
</evidence>
<dbReference type="PANTHER" id="PTHR39948">
    <property type="entry name" value="GEO11419P1"/>
    <property type="match status" value="1"/>
</dbReference>
<dbReference type="Proteomes" id="UP000275846">
    <property type="component" value="Unassembled WGS sequence"/>
</dbReference>
<organism evidence="4">
    <name type="scientific">Schistocephalus solidus</name>
    <name type="common">Tapeworm</name>
    <dbReference type="NCBI Taxonomy" id="70667"/>
    <lineage>
        <taxon>Eukaryota</taxon>
        <taxon>Metazoa</taxon>
        <taxon>Spiralia</taxon>
        <taxon>Lophotrochozoa</taxon>
        <taxon>Platyhelminthes</taxon>
        <taxon>Cestoda</taxon>
        <taxon>Eucestoda</taxon>
        <taxon>Diphyllobothriidea</taxon>
        <taxon>Diphyllobothriidae</taxon>
        <taxon>Schistocephalus</taxon>
    </lineage>
</organism>
<dbReference type="PANTHER" id="PTHR39948:SF1">
    <property type="entry name" value="GEO11419P1"/>
    <property type="match status" value="1"/>
</dbReference>
<evidence type="ECO:0000313" key="4">
    <source>
        <dbReference type="WBParaSite" id="SSLN_0001738101-mRNA-1"/>
    </source>
</evidence>
<accession>A0A183TJU6</accession>
<evidence type="ECO:0000256" key="1">
    <source>
        <dbReference type="SAM" id="Phobius"/>
    </source>
</evidence>
<proteinExistence type="predicted"/>
<evidence type="ECO:0000313" key="2">
    <source>
        <dbReference type="EMBL" id="VDM03130.1"/>
    </source>
</evidence>
<reference evidence="4" key="1">
    <citation type="submission" date="2016-06" db="UniProtKB">
        <authorList>
            <consortium name="WormBaseParasite"/>
        </authorList>
    </citation>
    <scope>IDENTIFICATION</scope>
</reference>
<dbReference type="WBParaSite" id="SSLN_0001738101-mRNA-1">
    <property type="protein sequence ID" value="SSLN_0001738101-mRNA-1"/>
    <property type="gene ID" value="SSLN_0001738101"/>
</dbReference>
<dbReference type="EMBL" id="UYSU01041469">
    <property type="protein sequence ID" value="VDM03130.1"/>
    <property type="molecule type" value="Genomic_DNA"/>
</dbReference>
<gene>
    <name evidence="2" type="ORF">SSLN_LOCUS16744</name>
</gene>
<sequence length="81" mass="8959">MADATCPGLCYAVIWFLLAIFIGWPVGGFLAGIYVLLLPFAACIAPLNDLMEALLKVVKLPYYWMKKALRMASLSECSLEE</sequence>
<feature type="transmembrane region" description="Helical" evidence="1">
    <location>
        <begin position="12"/>
        <end position="37"/>
    </location>
</feature>
<reference evidence="2 3" key="2">
    <citation type="submission" date="2018-11" db="EMBL/GenBank/DDBJ databases">
        <authorList>
            <consortium name="Pathogen Informatics"/>
        </authorList>
    </citation>
    <scope>NUCLEOTIDE SEQUENCE [LARGE SCALE GENOMIC DNA]</scope>
    <source>
        <strain evidence="2 3">NST_G2</strain>
    </source>
</reference>
<protein>
    <submittedName>
        <fullName evidence="4">Transmembrane protein</fullName>
    </submittedName>
</protein>
<keyword evidence="1" id="KW-0812">Transmembrane</keyword>
<keyword evidence="3" id="KW-1185">Reference proteome</keyword>